<dbReference type="InterPro" id="IPR001969">
    <property type="entry name" value="Aspartic_peptidase_AS"/>
</dbReference>
<gene>
    <name evidence="4" type="ORF">C1H76_8148</name>
</gene>
<feature type="domain" description="Reverse transcriptase" evidence="3">
    <location>
        <begin position="550"/>
        <end position="729"/>
    </location>
</feature>
<dbReference type="SUPFAM" id="SSF50630">
    <property type="entry name" value="Acid proteases"/>
    <property type="match status" value="1"/>
</dbReference>
<feature type="region of interest" description="Disordered" evidence="2">
    <location>
        <begin position="1"/>
        <end position="42"/>
    </location>
</feature>
<evidence type="ECO:0000256" key="2">
    <source>
        <dbReference type="SAM" id="MobiDB-lite"/>
    </source>
</evidence>
<dbReference type="GO" id="GO:0004190">
    <property type="term" value="F:aspartic-type endopeptidase activity"/>
    <property type="evidence" value="ECO:0007669"/>
    <property type="project" value="UniProtKB-KW"/>
</dbReference>
<sequence>MVLTRNSSQRDDVDPTAPTEPSLSNTGPPTEDTLTPPVTEEQVRAAAEELAQLRRNREYRELQASIEAERLNLRHGAAPDPNVVLGSEQPDGAAPSYRPDISRGTPDPMITPEALNTYIALEKNPIWESHINDVGPFAENWSHFQEWLKDRVMDKGNRSIKYHQLFHDGVQRERQSISDFAQYLEDCAEEIYDSPIDEIQFVNRLINGVKPEYRQGYMSLQNPPRGKDEVISYLTRLENVNRQPSDRGEPPKRPRTGAPRGRGQPRTQYGRFNNPRPYNNSFSGVNTTPVQPRKDVSELTCYLCNQKGYIRPNCSDEGGTAPRRLKVVANLLHEEREITPDKPATCLADSGADINFISQHYVKATGIRLRNDHVVRVRTLDQREVASYGYCYLDIETTDHYGVLKTVRQRFDAVEIKGYDLVLGQPWLYHINPDIDWKLQRWRHRDADVTAALLNADEFAEELDHGSDCYAVFLNAVVTDADPPAGNRLPDWLSSYQDVFDDKQATTIPLNAPHDHAIDLHEGKQPPWGPIYALAETELATLREYIDENLRLGRIRHSVSPAGAPILFVPKKDKSLRLCVDYRGLNDVSIKNRYPLPLITEMLDRVQGATVYTKIDLRDAYHRIRIRRGDEWKTAFRCRYGHFEYVVMPFGLANAPATFQAYISRCLDGLIDHICIVYMDDILIYSRDPSQHRRHVQAVLDRLRRHQLYAKASKCAFETKEIEFLRYVINADGVSMEPERIRAIAEWPEPQSIKDL</sequence>
<dbReference type="PANTHER" id="PTHR24559">
    <property type="entry name" value="TRANSPOSON TY3-I GAG-POL POLYPROTEIN"/>
    <property type="match status" value="1"/>
</dbReference>
<dbReference type="Gene3D" id="3.10.10.10">
    <property type="entry name" value="HIV Type 1 Reverse Transcriptase, subunit A, domain 1"/>
    <property type="match status" value="1"/>
</dbReference>
<dbReference type="Gene3D" id="2.40.70.10">
    <property type="entry name" value="Acid Proteases"/>
    <property type="match status" value="1"/>
</dbReference>
<dbReference type="SUPFAM" id="SSF56672">
    <property type="entry name" value="DNA/RNA polymerases"/>
    <property type="match status" value="1"/>
</dbReference>
<dbReference type="GO" id="GO:0006508">
    <property type="term" value="P:proteolysis"/>
    <property type="evidence" value="ECO:0007669"/>
    <property type="project" value="InterPro"/>
</dbReference>
<dbReference type="Pfam" id="PF00078">
    <property type="entry name" value="RVT_1"/>
    <property type="match status" value="1"/>
</dbReference>
<dbReference type="EMBL" id="PTQR01000107">
    <property type="protein sequence ID" value="TKX19702.1"/>
    <property type="molecule type" value="Genomic_DNA"/>
</dbReference>
<evidence type="ECO:0000313" key="4">
    <source>
        <dbReference type="EMBL" id="TKX19702.1"/>
    </source>
</evidence>
<proteinExistence type="predicted"/>
<organism evidence="4 5">
    <name type="scientific">Elsinoe australis</name>
    <dbReference type="NCBI Taxonomy" id="40998"/>
    <lineage>
        <taxon>Eukaryota</taxon>
        <taxon>Fungi</taxon>
        <taxon>Dikarya</taxon>
        <taxon>Ascomycota</taxon>
        <taxon>Pezizomycotina</taxon>
        <taxon>Dothideomycetes</taxon>
        <taxon>Dothideomycetidae</taxon>
        <taxon>Myriangiales</taxon>
        <taxon>Elsinoaceae</taxon>
        <taxon>Elsinoe</taxon>
    </lineage>
</organism>
<feature type="compositionally biased region" description="Polar residues" evidence="2">
    <location>
        <begin position="19"/>
        <end position="28"/>
    </location>
</feature>
<dbReference type="InterPro" id="IPR053134">
    <property type="entry name" value="RNA-dir_DNA_polymerase"/>
</dbReference>
<reference evidence="4 5" key="1">
    <citation type="submission" date="2018-02" db="EMBL/GenBank/DDBJ databases">
        <title>Draft genome sequences of Elsinoe sp., causing black scab on jojoba.</title>
        <authorList>
            <person name="Stodart B."/>
            <person name="Jeffress S."/>
            <person name="Ash G."/>
            <person name="Arun Chinnappa K."/>
        </authorList>
    </citation>
    <scope>NUCLEOTIDE SEQUENCE [LARGE SCALE GENOMIC DNA]</scope>
    <source>
        <strain evidence="4 5">Hillstone_2</strain>
    </source>
</reference>
<accession>A0A4V6DWA7</accession>
<dbReference type="AlphaFoldDB" id="A0A4V6DWA7"/>
<evidence type="ECO:0000259" key="3">
    <source>
        <dbReference type="PROSITE" id="PS50878"/>
    </source>
</evidence>
<dbReference type="PROSITE" id="PS00141">
    <property type="entry name" value="ASP_PROTEASE"/>
    <property type="match status" value="1"/>
</dbReference>
<dbReference type="InterPro" id="IPR043128">
    <property type="entry name" value="Rev_trsase/Diguanyl_cyclase"/>
</dbReference>
<keyword evidence="1" id="KW-0378">Hydrolase</keyword>
<dbReference type="PANTHER" id="PTHR24559:SF440">
    <property type="entry name" value="RIBONUCLEASE H"/>
    <property type="match status" value="1"/>
</dbReference>
<comment type="caution">
    <text evidence="4">The sequence shown here is derived from an EMBL/GenBank/DDBJ whole genome shotgun (WGS) entry which is preliminary data.</text>
</comment>
<dbReference type="PROSITE" id="PS50878">
    <property type="entry name" value="RT_POL"/>
    <property type="match status" value="1"/>
</dbReference>
<evidence type="ECO:0000313" key="5">
    <source>
        <dbReference type="Proteomes" id="UP000308133"/>
    </source>
</evidence>
<dbReference type="InterPro" id="IPR000477">
    <property type="entry name" value="RT_dom"/>
</dbReference>
<dbReference type="Gene3D" id="3.30.70.270">
    <property type="match status" value="1"/>
</dbReference>
<feature type="compositionally biased region" description="Polar residues" evidence="2">
    <location>
        <begin position="265"/>
        <end position="290"/>
    </location>
</feature>
<evidence type="ECO:0000256" key="1">
    <source>
        <dbReference type="ARBA" id="ARBA00022750"/>
    </source>
</evidence>
<dbReference type="CDD" id="cd01647">
    <property type="entry name" value="RT_LTR"/>
    <property type="match status" value="1"/>
</dbReference>
<name>A0A4V6DWA7_9PEZI</name>
<dbReference type="Proteomes" id="UP000308133">
    <property type="component" value="Unassembled WGS sequence"/>
</dbReference>
<keyword evidence="1" id="KW-0645">Protease</keyword>
<keyword evidence="1" id="KW-0064">Aspartyl protease</keyword>
<dbReference type="InterPro" id="IPR021109">
    <property type="entry name" value="Peptidase_aspartic_dom_sf"/>
</dbReference>
<feature type="region of interest" description="Disordered" evidence="2">
    <location>
        <begin position="237"/>
        <end position="291"/>
    </location>
</feature>
<dbReference type="InterPro" id="IPR043502">
    <property type="entry name" value="DNA/RNA_pol_sf"/>
</dbReference>
<protein>
    <recommendedName>
        <fullName evidence="3">Reverse transcriptase domain-containing protein</fullName>
    </recommendedName>
</protein>
<dbReference type="CDD" id="cd00303">
    <property type="entry name" value="retropepsin_like"/>
    <property type="match status" value="1"/>
</dbReference>